<keyword evidence="2 4" id="KW-0677">Repeat</keyword>
<evidence type="ECO:0000256" key="1">
    <source>
        <dbReference type="ARBA" id="ARBA00022723"/>
    </source>
</evidence>
<keyword evidence="4" id="KW-1133">Transmembrane helix</keyword>
<dbReference type="Pfam" id="PF13176">
    <property type="entry name" value="TPR_7"/>
    <property type="match status" value="1"/>
</dbReference>
<dbReference type="EMBL" id="NRSJ01000010">
    <property type="protein sequence ID" value="MBK1704451.1"/>
    <property type="molecule type" value="Genomic_DNA"/>
</dbReference>
<evidence type="ECO:0000256" key="3">
    <source>
        <dbReference type="ARBA" id="ARBA00022803"/>
    </source>
</evidence>
<dbReference type="GO" id="GO:0005506">
    <property type="term" value="F:iron ion binding"/>
    <property type="evidence" value="ECO:0007669"/>
    <property type="project" value="UniProtKB-UniRule"/>
</dbReference>
<dbReference type="PANTHER" id="PTHR45586">
    <property type="entry name" value="TPR REPEAT-CONTAINING PROTEIN PA4667"/>
    <property type="match status" value="1"/>
</dbReference>
<comment type="function">
    <text evidence="4">Modulates cellular lipopolysaccharide (LPS) levels by regulating LpxC, which is involved in lipid A biosynthesis. May act by modulating the proteolytic activity of FtsH towards LpxC. May also coordinate assembly of proteins involved in LPS synthesis at the plasma membrane.</text>
</comment>
<dbReference type="InterPro" id="IPR019734">
    <property type="entry name" value="TPR_rpt"/>
</dbReference>
<comment type="subcellular location">
    <subcellularLocation>
        <location evidence="4">Cell inner membrane</location>
        <topology evidence="4">Single-pass membrane protein</topology>
        <orientation evidence="4">Cytoplasmic side</orientation>
    </subcellularLocation>
</comment>
<sequence length="403" mass="45089">MQWLFLLLPIAAASGWLVARRTGASRRACANAGNAAPVFFRGLNYLLNEQPDKAIDVFLELAEIDGETAETHLALGSLFRRRGEVDRAIRIHQHLVARGTLSNAQRGYALYELGRDYMLAGLFDRAESLFQELVEQGLQDRNALRSLIEIYQAEKDWHRCLQTADQLQRRSDRPMQTEIAHYHCELAEECLRHHQHDQARAHLLDAQAVDPNCIRATMIQAQMELDGGDTASALMLYRHLVRRGPDYLPAMLPQLLRCCECLGRDAVAKELKDLFNTHPSPPLMLELSRAIERESGPEAVREFLVEYLGAHADLVGAERLLELRLSSQALRSADGDAQLLEVIRYLVASQPGYRCDQCGFEARALHWQCPSCKHWGSVKAVAPPPLDQSSNGIASAASACITH</sequence>
<dbReference type="AlphaFoldDB" id="A0AAJ0X940"/>
<feature type="domain" description="LapB rubredoxin metal binding" evidence="5">
    <location>
        <begin position="353"/>
        <end position="379"/>
    </location>
</feature>
<feature type="binding site" evidence="4">
    <location>
        <position position="355"/>
    </location>
    <ligand>
        <name>Fe cation</name>
        <dbReference type="ChEBI" id="CHEBI:24875"/>
    </ligand>
</feature>
<evidence type="ECO:0000259" key="5">
    <source>
        <dbReference type="Pfam" id="PF18073"/>
    </source>
</evidence>
<feature type="binding site" evidence="4">
    <location>
        <position position="358"/>
    </location>
    <ligand>
        <name>Fe cation</name>
        <dbReference type="ChEBI" id="CHEBI:24875"/>
    </ligand>
</feature>
<dbReference type="InterPro" id="IPR011990">
    <property type="entry name" value="TPR-like_helical_dom_sf"/>
</dbReference>
<reference evidence="6" key="1">
    <citation type="submission" date="2017-08" db="EMBL/GenBank/DDBJ databases">
        <authorList>
            <person name="Imhoff J.F."/>
            <person name="Rahn T."/>
            <person name="Kuenzel S."/>
            <person name="Neulinger S.C."/>
        </authorList>
    </citation>
    <scope>NUCLEOTIDE SEQUENCE</scope>
    <source>
        <strain evidence="6">DSM 11080</strain>
    </source>
</reference>
<keyword evidence="1 4" id="KW-0479">Metal-binding</keyword>
<keyword evidence="4" id="KW-0997">Cell inner membrane</keyword>
<dbReference type="HAMAP" id="MF_00994">
    <property type="entry name" value="LPS_assembly_LapB"/>
    <property type="match status" value="1"/>
</dbReference>
<dbReference type="NCBIfam" id="NF008757">
    <property type="entry name" value="PRK11788.1-5"/>
    <property type="match status" value="1"/>
</dbReference>
<comment type="caution">
    <text evidence="6">The sequence shown here is derived from an EMBL/GenBank/DDBJ whole genome shotgun (WGS) entry which is preliminary data.</text>
</comment>
<reference evidence="6" key="2">
    <citation type="journal article" date="2020" name="Microorganisms">
        <title>Osmotic Adaptation and Compatible Solute Biosynthesis of Phototrophic Bacteria as Revealed from Genome Analyses.</title>
        <authorList>
            <person name="Imhoff J.F."/>
            <person name="Rahn T."/>
            <person name="Kunzel S."/>
            <person name="Keller A."/>
            <person name="Neulinger S.C."/>
        </authorList>
    </citation>
    <scope>NUCLEOTIDE SEQUENCE</scope>
    <source>
        <strain evidence="6">DSM 11080</strain>
    </source>
</reference>
<evidence type="ECO:0000256" key="2">
    <source>
        <dbReference type="ARBA" id="ARBA00022737"/>
    </source>
</evidence>
<dbReference type="GO" id="GO:0046890">
    <property type="term" value="P:regulation of lipid biosynthetic process"/>
    <property type="evidence" value="ECO:0007669"/>
    <property type="project" value="UniProtKB-UniRule"/>
</dbReference>
<keyword evidence="7" id="KW-1185">Reference proteome</keyword>
<dbReference type="PANTHER" id="PTHR45586:SF1">
    <property type="entry name" value="LIPOPOLYSACCHARIDE ASSEMBLY PROTEIN B"/>
    <property type="match status" value="1"/>
</dbReference>
<dbReference type="Pfam" id="PF13432">
    <property type="entry name" value="TPR_16"/>
    <property type="match status" value="1"/>
</dbReference>
<accession>A0AAJ0X940</accession>
<dbReference type="GO" id="GO:0008653">
    <property type="term" value="P:lipopolysaccharide metabolic process"/>
    <property type="evidence" value="ECO:0007669"/>
    <property type="project" value="InterPro"/>
</dbReference>
<organism evidence="6 7">
    <name type="scientific">Halochromatium glycolicum</name>
    <dbReference type="NCBI Taxonomy" id="85075"/>
    <lineage>
        <taxon>Bacteria</taxon>
        <taxon>Pseudomonadati</taxon>
        <taxon>Pseudomonadota</taxon>
        <taxon>Gammaproteobacteria</taxon>
        <taxon>Chromatiales</taxon>
        <taxon>Chromatiaceae</taxon>
        <taxon>Halochromatium</taxon>
    </lineage>
</organism>
<evidence type="ECO:0000256" key="4">
    <source>
        <dbReference type="HAMAP-Rule" id="MF_00994"/>
    </source>
</evidence>
<dbReference type="GO" id="GO:0009898">
    <property type="term" value="C:cytoplasmic side of plasma membrane"/>
    <property type="evidence" value="ECO:0007669"/>
    <property type="project" value="UniProtKB-UniRule"/>
</dbReference>
<keyword evidence="4" id="KW-0812">Transmembrane</keyword>
<comment type="similarity">
    <text evidence="4">Belongs to the LapB family.</text>
</comment>
<dbReference type="InterPro" id="IPR030865">
    <property type="entry name" value="LapB"/>
</dbReference>
<keyword evidence="4" id="KW-0472">Membrane</keyword>
<protein>
    <recommendedName>
        <fullName evidence="4">Lipopolysaccharide assembly protein B</fullName>
    </recommendedName>
</protein>
<keyword evidence="4" id="KW-0408">Iron</keyword>
<dbReference type="InterPro" id="IPR051012">
    <property type="entry name" value="CellSynth/LPSAsmb/PSIAsmb"/>
</dbReference>
<dbReference type="InterPro" id="IPR041166">
    <property type="entry name" value="Rubredoxin_2"/>
</dbReference>
<feature type="topological domain" description="Cytoplasmic" evidence="4">
    <location>
        <begin position="20"/>
        <end position="403"/>
    </location>
</feature>
<keyword evidence="3 4" id="KW-0802">TPR repeat</keyword>
<gene>
    <name evidence="4" type="primary">lapB</name>
    <name evidence="6" type="ORF">CKO40_07850</name>
</gene>
<dbReference type="SMART" id="SM00028">
    <property type="entry name" value="TPR"/>
    <property type="match status" value="4"/>
</dbReference>
<name>A0AAJ0X940_9GAMM</name>
<proteinExistence type="inferred from homology"/>
<dbReference type="RefSeq" id="WP_200345651.1">
    <property type="nucleotide sequence ID" value="NZ_NRSJ01000010.1"/>
</dbReference>
<feature type="binding site" evidence="4">
    <location>
        <position position="372"/>
    </location>
    <ligand>
        <name>Fe cation</name>
        <dbReference type="ChEBI" id="CHEBI:24875"/>
    </ligand>
</feature>
<dbReference type="SUPFAM" id="SSF48452">
    <property type="entry name" value="TPR-like"/>
    <property type="match status" value="1"/>
</dbReference>
<evidence type="ECO:0000313" key="7">
    <source>
        <dbReference type="Proteomes" id="UP001296776"/>
    </source>
</evidence>
<evidence type="ECO:0000313" key="6">
    <source>
        <dbReference type="EMBL" id="MBK1704451.1"/>
    </source>
</evidence>
<feature type="binding site" evidence="4">
    <location>
        <position position="369"/>
    </location>
    <ligand>
        <name>Fe cation</name>
        <dbReference type="ChEBI" id="CHEBI:24875"/>
    </ligand>
</feature>
<dbReference type="Pfam" id="PF18073">
    <property type="entry name" value="Zn_ribbon_LapB"/>
    <property type="match status" value="1"/>
</dbReference>
<keyword evidence="4" id="KW-1003">Cell membrane</keyword>
<dbReference type="Gene3D" id="1.25.40.10">
    <property type="entry name" value="Tetratricopeptide repeat domain"/>
    <property type="match status" value="2"/>
</dbReference>
<dbReference type="Proteomes" id="UP001296776">
    <property type="component" value="Unassembled WGS sequence"/>
</dbReference>